<accession>A0A1W1XGH8</accession>
<dbReference type="InterPro" id="IPR001451">
    <property type="entry name" value="Hexapep"/>
</dbReference>
<dbReference type="STRING" id="1121001.SAMN02745857_01527"/>
<proteinExistence type="inferred from homology"/>
<reference evidence="4 5" key="1">
    <citation type="submission" date="2017-04" db="EMBL/GenBank/DDBJ databases">
        <authorList>
            <person name="Afonso C.L."/>
            <person name="Miller P.J."/>
            <person name="Scott M.A."/>
            <person name="Spackman E."/>
            <person name="Goraichik I."/>
            <person name="Dimitrov K.M."/>
            <person name="Suarez D.L."/>
            <person name="Swayne D.E."/>
        </authorList>
    </citation>
    <scope>NUCLEOTIDE SEQUENCE [LARGE SCALE GENOMIC DNA]</scope>
    <source>
        <strain evidence="4 5">DSM 23236</strain>
    </source>
</reference>
<keyword evidence="2 4" id="KW-0808">Transferase</keyword>
<dbReference type="CDD" id="cd03354">
    <property type="entry name" value="LbH_SAT"/>
    <property type="match status" value="1"/>
</dbReference>
<dbReference type="GO" id="GO:0016746">
    <property type="term" value="F:acyltransferase activity"/>
    <property type="evidence" value="ECO:0007669"/>
    <property type="project" value="UniProtKB-KW"/>
</dbReference>
<protein>
    <submittedName>
        <fullName evidence="4">Serine O-acetyltransferase</fullName>
    </submittedName>
</protein>
<dbReference type="SUPFAM" id="SSF51161">
    <property type="entry name" value="Trimeric LpxA-like enzymes"/>
    <property type="match status" value="1"/>
</dbReference>
<dbReference type="Gene3D" id="2.160.10.10">
    <property type="entry name" value="Hexapeptide repeat proteins"/>
    <property type="match status" value="1"/>
</dbReference>
<comment type="similarity">
    <text evidence="1">Belongs to the transferase hexapeptide repeat family.</text>
</comment>
<evidence type="ECO:0000256" key="3">
    <source>
        <dbReference type="ARBA" id="ARBA00023315"/>
    </source>
</evidence>
<keyword evidence="3" id="KW-0012">Acyltransferase</keyword>
<sequence length="195" mass="21661">MIRSRQDYLDYLEADRRSLDVADTLFQRLFNDRWQYQRLLRKVEFLKNCRKNKALRLYAEWRFRKLGRLLGYSIPPNVFGPGLAIPHRGTIVVNSYARIGANCRIHVCTNIGTNLGTLDEAPVIGNNVYIGPGAKLYGKIVLGDNMVIGANAVVNRSFPEGNCTIAGAPAKVISDRTSAGGLVRGHQQTVETAEA</sequence>
<dbReference type="OrthoDB" id="8612290at2"/>
<gene>
    <name evidence="4" type="ORF">SAMN02745857_01527</name>
</gene>
<name>A0A1W1XGH8_9NEIS</name>
<evidence type="ECO:0000313" key="4">
    <source>
        <dbReference type="EMBL" id="SMC23050.1"/>
    </source>
</evidence>
<dbReference type="Proteomes" id="UP000192761">
    <property type="component" value="Unassembled WGS sequence"/>
</dbReference>
<dbReference type="InterPro" id="IPR045304">
    <property type="entry name" value="LbH_SAT"/>
</dbReference>
<dbReference type="RefSeq" id="WP_084090191.1">
    <property type="nucleotide sequence ID" value="NZ_FWXD01000007.1"/>
</dbReference>
<dbReference type="Pfam" id="PF00132">
    <property type="entry name" value="Hexapep"/>
    <property type="match status" value="1"/>
</dbReference>
<dbReference type="InterPro" id="IPR011004">
    <property type="entry name" value="Trimer_LpxA-like_sf"/>
</dbReference>
<evidence type="ECO:0000313" key="5">
    <source>
        <dbReference type="Proteomes" id="UP000192761"/>
    </source>
</evidence>
<dbReference type="EMBL" id="FWXD01000007">
    <property type="protein sequence ID" value="SMC23050.1"/>
    <property type="molecule type" value="Genomic_DNA"/>
</dbReference>
<organism evidence="4 5">
    <name type="scientific">Andreprevotia lacus DSM 23236</name>
    <dbReference type="NCBI Taxonomy" id="1121001"/>
    <lineage>
        <taxon>Bacteria</taxon>
        <taxon>Pseudomonadati</taxon>
        <taxon>Pseudomonadota</taxon>
        <taxon>Betaproteobacteria</taxon>
        <taxon>Neisseriales</taxon>
        <taxon>Chitinibacteraceae</taxon>
        <taxon>Andreprevotia</taxon>
    </lineage>
</organism>
<dbReference type="AlphaFoldDB" id="A0A1W1XGH8"/>
<evidence type="ECO:0000256" key="2">
    <source>
        <dbReference type="ARBA" id="ARBA00022679"/>
    </source>
</evidence>
<dbReference type="PANTHER" id="PTHR42811">
    <property type="entry name" value="SERINE ACETYLTRANSFERASE"/>
    <property type="match status" value="1"/>
</dbReference>
<evidence type="ECO:0000256" key="1">
    <source>
        <dbReference type="ARBA" id="ARBA00007274"/>
    </source>
</evidence>
<keyword evidence="5" id="KW-1185">Reference proteome</keyword>